<name>A0ACB9FKM4_ARCLA</name>
<keyword evidence="2" id="KW-1185">Reference proteome</keyword>
<protein>
    <submittedName>
        <fullName evidence="1">Uncharacterized protein</fullName>
    </submittedName>
</protein>
<evidence type="ECO:0000313" key="1">
    <source>
        <dbReference type="EMBL" id="KAI3771894.1"/>
    </source>
</evidence>
<reference evidence="1 2" key="2">
    <citation type="journal article" date="2022" name="Mol. Ecol. Resour.">
        <title>The genomes of chicory, endive, great burdock and yacon provide insights into Asteraceae paleo-polyploidization history and plant inulin production.</title>
        <authorList>
            <person name="Fan W."/>
            <person name="Wang S."/>
            <person name="Wang H."/>
            <person name="Wang A."/>
            <person name="Jiang F."/>
            <person name="Liu H."/>
            <person name="Zhao H."/>
            <person name="Xu D."/>
            <person name="Zhang Y."/>
        </authorList>
    </citation>
    <scope>NUCLEOTIDE SEQUENCE [LARGE SCALE GENOMIC DNA]</scope>
    <source>
        <strain evidence="2">cv. Niubang</strain>
    </source>
</reference>
<proteinExistence type="predicted"/>
<sequence>MKQEPQQYNQQDQQNSQFGRAQIYPNQRVDYYEASLSIRAKISIAKDILAKLSESDRRLALFRGTCFGPWLDIQSKYGDPLLIHIMLQTQFFPEGALTDEMWFRVGGHELRFGPEEFCLITGFRFGPRDALPEMRGNPFRDRVFPHLAGHKHVKGSDLRSVFTSRAFAQISDLDAVRICLLLLLEVGFVGRQQSLVVADFFLCLVEDLDSWDRYPWGSYLWALTHEQLKTALPRRQHHVSVKSDKQAKYTRTGFVYAFKIWIFEMFPVAKTCALRTNVIPRAIAWQRTVAITWERGLTFLNVNDDGLQPLMELSPTDAEQETDWWKDSKCFFDSIADDLQQPAKRSRSYSPPPPSFTGFGASSPVAAATTSPTPLEQRMAALEQTMCALQSSQRALEAGHRALEAGHRALEAGQHVILDSIGRLQETMQRALETRHHAELRSVSYTTLSRR</sequence>
<accession>A0ACB9FKM4</accession>
<dbReference type="Proteomes" id="UP001055879">
    <property type="component" value="Linkage Group LG01"/>
</dbReference>
<dbReference type="EMBL" id="CM042047">
    <property type="protein sequence ID" value="KAI3771894.1"/>
    <property type="molecule type" value="Genomic_DNA"/>
</dbReference>
<comment type="caution">
    <text evidence="1">The sequence shown here is derived from an EMBL/GenBank/DDBJ whole genome shotgun (WGS) entry which is preliminary data.</text>
</comment>
<organism evidence="1 2">
    <name type="scientific">Arctium lappa</name>
    <name type="common">Greater burdock</name>
    <name type="synonym">Lappa major</name>
    <dbReference type="NCBI Taxonomy" id="4217"/>
    <lineage>
        <taxon>Eukaryota</taxon>
        <taxon>Viridiplantae</taxon>
        <taxon>Streptophyta</taxon>
        <taxon>Embryophyta</taxon>
        <taxon>Tracheophyta</taxon>
        <taxon>Spermatophyta</taxon>
        <taxon>Magnoliopsida</taxon>
        <taxon>eudicotyledons</taxon>
        <taxon>Gunneridae</taxon>
        <taxon>Pentapetalae</taxon>
        <taxon>asterids</taxon>
        <taxon>campanulids</taxon>
        <taxon>Asterales</taxon>
        <taxon>Asteraceae</taxon>
        <taxon>Carduoideae</taxon>
        <taxon>Cardueae</taxon>
        <taxon>Arctiinae</taxon>
        <taxon>Arctium</taxon>
    </lineage>
</organism>
<reference evidence="2" key="1">
    <citation type="journal article" date="2022" name="Mol. Ecol. Resour.">
        <title>The genomes of chicory, endive, great burdock and yacon provide insights into Asteraceae palaeo-polyploidization history and plant inulin production.</title>
        <authorList>
            <person name="Fan W."/>
            <person name="Wang S."/>
            <person name="Wang H."/>
            <person name="Wang A."/>
            <person name="Jiang F."/>
            <person name="Liu H."/>
            <person name="Zhao H."/>
            <person name="Xu D."/>
            <person name="Zhang Y."/>
        </authorList>
    </citation>
    <scope>NUCLEOTIDE SEQUENCE [LARGE SCALE GENOMIC DNA]</scope>
    <source>
        <strain evidence="2">cv. Niubang</strain>
    </source>
</reference>
<evidence type="ECO:0000313" key="2">
    <source>
        <dbReference type="Proteomes" id="UP001055879"/>
    </source>
</evidence>
<gene>
    <name evidence="1" type="ORF">L6452_03065</name>
</gene>